<keyword evidence="1" id="KW-0326">Glycosidase</keyword>
<evidence type="ECO:0000256" key="1">
    <source>
        <dbReference type="ARBA" id="ARBA00023295"/>
    </source>
</evidence>
<protein>
    <recommendedName>
        <fullName evidence="3">Isoamylase 1-3-like C-terminal domain-containing protein</fullName>
    </recommendedName>
</protein>
<feature type="compositionally biased region" description="Basic residues" evidence="2">
    <location>
        <begin position="32"/>
        <end position="47"/>
    </location>
</feature>
<dbReference type="EMBL" id="JBDKXB010000005">
    <property type="protein sequence ID" value="MEY6432051.1"/>
    <property type="molecule type" value="Genomic_DNA"/>
</dbReference>
<reference evidence="4 5" key="1">
    <citation type="submission" date="2024-05" db="EMBL/GenBank/DDBJ databases">
        <title>Genome Sequence and Characterization of the New Strain Purple Sulfur Bacterium of Genus Thioalkalicoccus.</title>
        <authorList>
            <person name="Bryantseva I.A."/>
            <person name="Kyndt J.A."/>
            <person name="Imhoff J.F."/>
        </authorList>
    </citation>
    <scope>NUCLEOTIDE SEQUENCE [LARGE SCALE GENOMIC DNA]</scope>
    <source>
        <strain evidence="4 5">Um2</strain>
    </source>
</reference>
<name>A0ABV4BC27_9GAMM</name>
<dbReference type="InterPro" id="IPR013780">
    <property type="entry name" value="Glyco_hydro_b"/>
</dbReference>
<gene>
    <name evidence="4" type="ORF">ABC977_06460</name>
</gene>
<dbReference type="InterPro" id="IPR048650">
    <property type="entry name" value="ISOA1-3-like_C"/>
</dbReference>
<proteinExistence type="predicted"/>
<evidence type="ECO:0000259" key="3">
    <source>
        <dbReference type="Pfam" id="PF21156"/>
    </source>
</evidence>
<feature type="region of interest" description="Disordered" evidence="2">
    <location>
        <begin position="28"/>
        <end position="47"/>
    </location>
</feature>
<evidence type="ECO:0000313" key="5">
    <source>
        <dbReference type="Proteomes" id="UP001564408"/>
    </source>
</evidence>
<dbReference type="SUPFAM" id="SSF51445">
    <property type="entry name" value="(Trans)glycosidases"/>
    <property type="match status" value="1"/>
</dbReference>
<keyword evidence="5" id="KW-1185">Reference proteome</keyword>
<sequence>MATASMALMIPALAALRPDEAAPRPLRPLRGAARRIRPQGRGRTRRQYRCRDEKPGHRSLGLRLGGRRTQLGNNNAYCQDNELSWFDWTLVERHWDLLRFVKQLIALRQRRELSAGEHGLTLNQILGQARIEWHGVRVGQPDWSDDSHSLACTLWSLSGRLAVHLMVSAYWEPLRFELPPLPGGAGARWHRLIDTALASPKDIVLPEASRPIGIDSYELQPRSLVLLARSE</sequence>
<evidence type="ECO:0000256" key="2">
    <source>
        <dbReference type="SAM" id="MobiDB-lite"/>
    </source>
</evidence>
<keyword evidence="1" id="KW-0378">Hydrolase</keyword>
<dbReference type="PANTHER" id="PTHR43002">
    <property type="entry name" value="GLYCOGEN DEBRANCHING ENZYME"/>
    <property type="match status" value="1"/>
</dbReference>
<accession>A0ABV4BC27</accession>
<dbReference type="RefSeq" id="WP_369666424.1">
    <property type="nucleotide sequence ID" value="NZ_JBDKXB010000005.1"/>
</dbReference>
<dbReference type="InterPro" id="IPR017853">
    <property type="entry name" value="GH"/>
</dbReference>
<organism evidence="4 5">
    <name type="scientific">Thioalkalicoccus limnaeus</name>
    <dbReference type="NCBI Taxonomy" id="120681"/>
    <lineage>
        <taxon>Bacteria</taxon>
        <taxon>Pseudomonadati</taxon>
        <taxon>Pseudomonadota</taxon>
        <taxon>Gammaproteobacteria</taxon>
        <taxon>Chromatiales</taxon>
        <taxon>Chromatiaceae</taxon>
        <taxon>Thioalkalicoccus</taxon>
    </lineage>
</organism>
<dbReference type="Pfam" id="PF21156">
    <property type="entry name" value="ISOA1-3_C"/>
    <property type="match status" value="1"/>
</dbReference>
<feature type="domain" description="Isoamylase 1-3-like C-terminal" evidence="3">
    <location>
        <begin position="132"/>
        <end position="207"/>
    </location>
</feature>
<dbReference type="SUPFAM" id="SSF51011">
    <property type="entry name" value="Glycosyl hydrolase domain"/>
    <property type="match status" value="1"/>
</dbReference>
<comment type="caution">
    <text evidence="4">The sequence shown here is derived from an EMBL/GenBank/DDBJ whole genome shotgun (WGS) entry which is preliminary data.</text>
</comment>
<evidence type="ECO:0000313" key="4">
    <source>
        <dbReference type="EMBL" id="MEY6432051.1"/>
    </source>
</evidence>
<dbReference type="Proteomes" id="UP001564408">
    <property type="component" value="Unassembled WGS sequence"/>
</dbReference>
<dbReference type="Gene3D" id="3.20.20.80">
    <property type="entry name" value="Glycosidases"/>
    <property type="match status" value="1"/>
</dbReference>
<dbReference type="Gene3D" id="2.60.40.1180">
    <property type="entry name" value="Golgi alpha-mannosidase II"/>
    <property type="match status" value="1"/>
</dbReference>